<name>A0A7Z9BTF1_9CYAN</name>
<accession>A0A7Z9BTF1</accession>
<organism evidence="4 5">
    <name type="scientific">Planktothrix paucivesiculata PCC 9631</name>
    <dbReference type="NCBI Taxonomy" id="671071"/>
    <lineage>
        <taxon>Bacteria</taxon>
        <taxon>Bacillati</taxon>
        <taxon>Cyanobacteriota</taxon>
        <taxon>Cyanophyceae</taxon>
        <taxon>Oscillatoriophycideae</taxon>
        <taxon>Oscillatoriales</taxon>
        <taxon>Microcoleaceae</taxon>
        <taxon>Planktothrix</taxon>
    </lineage>
</organism>
<dbReference type="UniPathway" id="UPA00148"/>
<dbReference type="EMBL" id="CZCS02000202">
    <property type="protein sequence ID" value="VXD21936.1"/>
    <property type="molecule type" value="Genomic_DNA"/>
</dbReference>
<dbReference type="RefSeq" id="WP_083620055.1">
    <property type="nucleotide sequence ID" value="NZ_LR735013.1"/>
</dbReference>
<keyword evidence="5" id="KW-1185">Reference proteome</keyword>
<dbReference type="EC" id="1.3.1.54" evidence="4"/>
<dbReference type="InterPro" id="IPR003723">
    <property type="entry name" value="Precorrin-6x_reduct"/>
</dbReference>
<evidence type="ECO:0000313" key="5">
    <source>
        <dbReference type="Proteomes" id="UP000182190"/>
    </source>
</evidence>
<evidence type="ECO:0000256" key="3">
    <source>
        <dbReference type="ARBA" id="ARBA00023002"/>
    </source>
</evidence>
<keyword evidence="2" id="KW-0169">Cobalamin biosynthesis</keyword>
<gene>
    <name evidence="4" type="primary">cobK</name>
    <name evidence="4" type="ORF">PL9631_600031</name>
</gene>
<dbReference type="PANTHER" id="PTHR36925:SF1">
    <property type="entry name" value="COBALT-PRECORRIN-6A REDUCTASE"/>
    <property type="match status" value="1"/>
</dbReference>
<proteinExistence type="predicted"/>
<dbReference type="PANTHER" id="PTHR36925">
    <property type="entry name" value="COBALT-PRECORRIN-6A REDUCTASE"/>
    <property type="match status" value="1"/>
</dbReference>
<evidence type="ECO:0000256" key="2">
    <source>
        <dbReference type="ARBA" id="ARBA00022573"/>
    </source>
</evidence>
<evidence type="ECO:0000313" key="4">
    <source>
        <dbReference type="EMBL" id="VXD21936.1"/>
    </source>
</evidence>
<sequence>MSHQKRVLILGGTTEAVAIATQINQIPGVEAIASLAGRTQQPVTQTSQVSFRIGGFGGVAGLADYLSQEHIDLLIDATHPFAAQISFNAAQATSKSGIPRLMLIRPAWKPVLGDHWIEVNTNQAAAKALPGLAERIFLTIGRQELPAYAHIKNIWFLMRMIDPPEPNLPIPPGQLILQRGPFSLESERSLLQKHQIGAIVSKNSGGDATYAKIIAARELGLPIVMIQRPPVPEGETVTDVESVLSWVKNQ</sequence>
<evidence type="ECO:0000256" key="1">
    <source>
        <dbReference type="ARBA" id="ARBA00004953"/>
    </source>
</evidence>
<dbReference type="AlphaFoldDB" id="A0A7Z9BTF1"/>
<dbReference type="NCBIfam" id="NF005968">
    <property type="entry name" value="PRK08057.1-2"/>
    <property type="match status" value="1"/>
</dbReference>
<comment type="caution">
    <text evidence="4">The sequence shown here is derived from an EMBL/GenBank/DDBJ whole genome shotgun (WGS) entry which is preliminary data.</text>
</comment>
<comment type="pathway">
    <text evidence="1">Cofactor biosynthesis; adenosylcobalamin biosynthesis.</text>
</comment>
<reference evidence="4" key="1">
    <citation type="submission" date="2019-10" db="EMBL/GenBank/DDBJ databases">
        <authorList>
            <consortium name="Genoscope - CEA"/>
            <person name="William W."/>
        </authorList>
    </citation>
    <scope>NUCLEOTIDE SEQUENCE [LARGE SCALE GENOMIC DNA]</scope>
    <source>
        <strain evidence="4">BBR_PRJEB10994</strain>
    </source>
</reference>
<dbReference type="OrthoDB" id="9780707at2"/>
<dbReference type="GO" id="GO:0009236">
    <property type="term" value="P:cobalamin biosynthetic process"/>
    <property type="evidence" value="ECO:0007669"/>
    <property type="project" value="UniProtKB-UniPathway"/>
</dbReference>
<dbReference type="Proteomes" id="UP000182190">
    <property type="component" value="Unassembled WGS sequence"/>
</dbReference>
<dbReference type="GO" id="GO:0016994">
    <property type="term" value="F:precorrin-6A reductase activity"/>
    <property type="evidence" value="ECO:0007669"/>
    <property type="project" value="UniProtKB-EC"/>
</dbReference>
<protein>
    <submittedName>
        <fullName evidence="4">Precorrin-6A reductase</fullName>
        <ecNumber evidence="4">1.3.1.54</ecNumber>
    </submittedName>
</protein>
<dbReference type="PROSITE" id="PS51014">
    <property type="entry name" value="COBK_CBIJ"/>
    <property type="match status" value="1"/>
</dbReference>
<keyword evidence="3 4" id="KW-0560">Oxidoreductase</keyword>
<dbReference type="Pfam" id="PF02571">
    <property type="entry name" value="CbiJ"/>
    <property type="match status" value="1"/>
</dbReference>
<dbReference type="NCBIfam" id="TIGR00715">
    <property type="entry name" value="precor6x_red"/>
    <property type="match status" value="1"/>
</dbReference>